<evidence type="ECO:0000313" key="14">
    <source>
        <dbReference type="Proteomes" id="UP000032534"/>
    </source>
</evidence>
<proteinExistence type="inferred from homology"/>
<evidence type="ECO:0000256" key="9">
    <source>
        <dbReference type="ARBA" id="ARBA00022989"/>
    </source>
</evidence>
<dbReference type="OrthoDB" id="9807042at2"/>
<feature type="transmembrane region" description="Helical" evidence="12">
    <location>
        <begin position="220"/>
        <end position="238"/>
    </location>
</feature>
<dbReference type="GO" id="GO:0016682">
    <property type="term" value="F:oxidoreductase activity, acting on diphenols and related substances as donors, oxygen as acceptor"/>
    <property type="evidence" value="ECO:0007669"/>
    <property type="project" value="TreeGrafter"/>
</dbReference>
<organism evidence="13 14">
    <name type="scientific">Paenibacillus terrae</name>
    <dbReference type="NCBI Taxonomy" id="159743"/>
    <lineage>
        <taxon>Bacteria</taxon>
        <taxon>Bacillati</taxon>
        <taxon>Bacillota</taxon>
        <taxon>Bacilli</taxon>
        <taxon>Bacillales</taxon>
        <taxon>Paenibacillaceae</taxon>
        <taxon>Paenibacillus</taxon>
    </lineage>
</organism>
<feature type="transmembrane region" description="Helical" evidence="12">
    <location>
        <begin position="402"/>
        <end position="421"/>
    </location>
</feature>
<feature type="transmembrane region" description="Helical" evidence="12">
    <location>
        <begin position="12"/>
        <end position="40"/>
    </location>
</feature>
<dbReference type="PATRIC" id="fig|159743.3.peg.362"/>
<gene>
    <name evidence="13" type="ORF">QD47_01625</name>
</gene>
<keyword evidence="3 12" id="KW-0813">Transport</keyword>
<keyword evidence="7 12" id="KW-0479">Metal-binding</keyword>
<keyword evidence="4 12" id="KW-1003">Cell membrane</keyword>
<feature type="transmembrane region" description="Helical" evidence="12">
    <location>
        <begin position="354"/>
        <end position="377"/>
    </location>
</feature>
<accession>A0A0D7X770</accession>
<dbReference type="InterPro" id="IPR002585">
    <property type="entry name" value="Cyt-d_ubiquinol_oxidase_su_1"/>
</dbReference>
<evidence type="ECO:0000256" key="7">
    <source>
        <dbReference type="ARBA" id="ARBA00022723"/>
    </source>
</evidence>
<dbReference type="EMBL" id="JTHP01000002">
    <property type="protein sequence ID" value="KJD47251.1"/>
    <property type="molecule type" value="Genomic_DNA"/>
</dbReference>
<dbReference type="AlphaFoldDB" id="A0A0D7X770"/>
<keyword evidence="8 12" id="KW-0249">Electron transport</keyword>
<evidence type="ECO:0000256" key="1">
    <source>
        <dbReference type="ARBA" id="ARBA00004651"/>
    </source>
</evidence>
<dbReference type="GO" id="GO:0070069">
    <property type="term" value="C:cytochrome complex"/>
    <property type="evidence" value="ECO:0007669"/>
    <property type="project" value="UniProtKB-UniRule"/>
</dbReference>
<sequence length="448" mass="49597">MSSLDPVLLSRMLTGITLFVHIVFASIGVGVPLMIALAEWRGLRTGDPHYTLLARRWARGFVITVAVGVVTGTSIGLQLSLLWPTFMRVAGQAIALPLFLETFAFFIEAIFLGIYLYTWDRFKSKYFHLMLLIPVAIASSASAVFITTVNSFMNQPQGFTLKNGVMTDIHPIQAMLNPATPTKVSHVLASSYTLSAGVLMGLAAYSMLRGRNHPYFKKALKLTATCTIVFAISTVMIGDASGKFLAKYQPEKLAAAEWHFDTMTHAPFVYGGYMDKNGEIKYALKVPYALSVLAGNLPSTEVKGLNDYPVDQRPPLSIHYMFDLKITTGVLILVIPLLYLIRKRLPGRKPYPRWLLLALILVGPMAMVAIELGWMFAEVGRQPWILRGYMKVSEAATTSTSVGWMLVLFIILYLVLCFSAIKVLSKLFRNKDAVEELKQLGLEGAEGK</sequence>
<evidence type="ECO:0000256" key="4">
    <source>
        <dbReference type="ARBA" id="ARBA00022475"/>
    </source>
</evidence>
<feature type="transmembrane region" description="Helical" evidence="12">
    <location>
        <begin position="94"/>
        <end position="117"/>
    </location>
</feature>
<dbReference type="GO" id="GO:0046872">
    <property type="term" value="F:metal ion binding"/>
    <property type="evidence" value="ECO:0007669"/>
    <property type="project" value="UniProtKB-UniRule"/>
</dbReference>
<evidence type="ECO:0000256" key="12">
    <source>
        <dbReference type="PIRNR" id="PIRNR006446"/>
    </source>
</evidence>
<feature type="transmembrane region" description="Helical" evidence="12">
    <location>
        <begin position="187"/>
        <end position="208"/>
    </location>
</feature>
<evidence type="ECO:0000256" key="3">
    <source>
        <dbReference type="ARBA" id="ARBA00022448"/>
    </source>
</evidence>
<dbReference type="GO" id="GO:0009055">
    <property type="term" value="F:electron transfer activity"/>
    <property type="evidence" value="ECO:0007669"/>
    <property type="project" value="UniProtKB-UniRule"/>
</dbReference>
<comment type="subcellular location">
    <subcellularLocation>
        <location evidence="1">Cell membrane</location>
        <topology evidence="1">Multi-pass membrane protein</topology>
    </subcellularLocation>
</comment>
<dbReference type="PANTHER" id="PTHR30365:SF14">
    <property type="entry name" value="CYTOCHROME BD MENAQUINOL OXIDASE SUBUNIT I-RELATED"/>
    <property type="match status" value="1"/>
</dbReference>
<keyword evidence="14" id="KW-1185">Reference proteome</keyword>
<keyword evidence="11 12" id="KW-0472">Membrane</keyword>
<evidence type="ECO:0000256" key="2">
    <source>
        <dbReference type="ARBA" id="ARBA00009819"/>
    </source>
</evidence>
<dbReference type="GO" id="GO:0005886">
    <property type="term" value="C:plasma membrane"/>
    <property type="evidence" value="ECO:0007669"/>
    <property type="project" value="UniProtKB-SubCell"/>
</dbReference>
<dbReference type="GO" id="GO:0020037">
    <property type="term" value="F:heme binding"/>
    <property type="evidence" value="ECO:0007669"/>
    <property type="project" value="TreeGrafter"/>
</dbReference>
<dbReference type="PIRSF" id="PIRSF006446">
    <property type="entry name" value="Cyt_quinol_oxidase_1"/>
    <property type="match status" value="1"/>
</dbReference>
<feature type="transmembrane region" description="Helical" evidence="12">
    <location>
        <begin position="324"/>
        <end position="342"/>
    </location>
</feature>
<keyword evidence="9 12" id="KW-1133">Transmembrane helix</keyword>
<reference evidence="13 14" key="1">
    <citation type="submission" date="2014-11" db="EMBL/GenBank/DDBJ databases">
        <title>Draft Genome Sequences of Paenibacillus polymyxa NRRL B-30509 and Paenibacillus terrae NRRL B-30644, Strains from a Poultry Environment that Produce Tridecaptin A and Paenicidins.</title>
        <authorList>
            <person name="van Belkum M.J."/>
            <person name="Lohans C.T."/>
            <person name="Vederas J.C."/>
        </authorList>
    </citation>
    <scope>NUCLEOTIDE SEQUENCE [LARGE SCALE GENOMIC DNA]</scope>
    <source>
        <strain evidence="13 14">NRRL B-30644</strain>
    </source>
</reference>
<evidence type="ECO:0000256" key="5">
    <source>
        <dbReference type="ARBA" id="ARBA00022617"/>
    </source>
</evidence>
<dbReference type="Proteomes" id="UP000032534">
    <property type="component" value="Unassembled WGS sequence"/>
</dbReference>
<evidence type="ECO:0000256" key="6">
    <source>
        <dbReference type="ARBA" id="ARBA00022692"/>
    </source>
</evidence>
<comment type="caution">
    <text evidence="13">The sequence shown here is derived from an EMBL/GenBank/DDBJ whole genome shotgun (WGS) entry which is preliminary data.</text>
</comment>
<evidence type="ECO:0000256" key="10">
    <source>
        <dbReference type="ARBA" id="ARBA00023004"/>
    </source>
</evidence>
<dbReference type="GO" id="GO:0019646">
    <property type="term" value="P:aerobic electron transport chain"/>
    <property type="evidence" value="ECO:0007669"/>
    <property type="project" value="InterPro"/>
</dbReference>
<feature type="transmembrane region" description="Helical" evidence="12">
    <location>
        <begin position="129"/>
        <end position="153"/>
    </location>
</feature>
<name>A0A0D7X770_9BACL</name>
<dbReference type="RefSeq" id="WP_044644482.1">
    <property type="nucleotide sequence ID" value="NZ_JTHP01000002.1"/>
</dbReference>
<evidence type="ECO:0000313" key="13">
    <source>
        <dbReference type="EMBL" id="KJD47251.1"/>
    </source>
</evidence>
<keyword evidence="5 12" id="KW-0349">Heme</keyword>
<feature type="transmembrane region" description="Helical" evidence="12">
    <location>
        <begin position="61"/>
        <end position="82"/>
    </location>
</feature>
<evidence type="ECO:0000256" key="11">
    <source>
        <dbReference type="ARBA" id="ARBA00023136"/>
    </source>
</evidence>
<keyword evidence="10 12" id="KW-0408">Iron</keyword>
<protein>
    <submittedName>
        <fullName evidence="13">Cytochrome D ubiquinol oxidase subunit I</fullName>
    </submittedName>
</protein>
<dbReference type="Pfam" id="PF01654">
    <property type="entry name" value="Cyt_bd_oxida_I"/>
    <property type="match status" value="1"/>
</dbReference>
<keyword evidence="6 12" id="KW-0812">Transmembrane</keyword>
<dbReference type="PANTHER" id="PTHR30365">
    <property type="entry name" value="CYTOCHROME D UBIQUINOL OXIDASE"/>
    <property type="match status" value="1"/>
</dbReference>
<comment type="similarity">
    <text evidence="2 12">Belongs to the cytochrome ubiquinol oxidase subunit 1 family.</text>
</comment>
<evidence type="ECO:0000256" key="8">
    <source>
        <dbReference type="ARBA" id="ARBA00022982"/>
    </source>
</evidence>